<dbReference type="AlphaFoldDB" id="A0A7W8M865"/>
<protein>
    <submittedName>
        <fullName evidence="1">Uncharacterized protein</fullName>
    </submittedName>
</protein>
<accession>A0A7W8M865</accession>
<dbReference type="RefSeq" id="WP_183965593.1">
    <property type="nucleotide sequence ID" value="NZ_BAABEW010000001.1"/>
</dbReference>
<reference evidence="1 2" key="1">
    <citation type="submission" date="2020-08" db="EMBL/GenBank/DDBJ databases">
        <title>Genomic Encyclopedia of Type Strains, Phase IV (KMG-IV): sequencing the most valuable type-strain genomes for metagenomic binning, comparative biology and taxonomic classification.</title>
        <authorList>
            <person name="Goeker M."/>
        </authorList>
    </citation>
    <scope>NUCLEOTIDE SEQUENCE [LARGE SCALE GENOMIC DNA]</scope>
    <source>
        <strain evidence="1 2">DSM 29781</strain>
    </source>
</reference>
<comment type="caution">
    <text evidence="1">The sequence shown here is derived from an EMBL/GenBank/DDBJ whole genome shotgun (WGS) entry which is preliminary data.</text>
</comment>
<evidence type="ECO:0000313" key="2">
    <source>
        <dbReference type="Proteomes" id="UP000532440"/>
    </source>
</evidence>
<evidence type="ECO:0000313" key="1">
    <source>
        <dbReference type="EMBL" id="MBB5271317.1"/>
    </source>
</evidence>
<name>A0A7W8M865_9BURK</name>
<sequence length="176" mass="20045">MDIDDADKHAVRAIIEKYGLTDAGRLAEFFAANDLRLPYRRERPGAKENPVLYRRWSGMMSRCYNPNVVSYRHYGGRGIRVCARWHDFENFVADMGEPPEGMSLDRIDVNGGYSPENCRWATQQVQVANRRPVKRGPSKGVLRTIAKMERWANEKFGRDLDGDLLPDRGAVSARSA</sequence>
<gene>
    <name evidence="1" type="ORF">HNQ70_001327</name>
</gene>
<dbReference type="EMBL" id="JACHGB010000003">
    <property type="protein sequence ID" value="MBB5271317.1"/>
    <property type="molecule type" value="Genomic_DNA"/>
</dbReference>
<dbReference type="Proteomes" id="UP000532440">
    <property type="component" value="Unassembled WGS sequence"/>
</dbReference>
<keyword evidence="2" id="KW-1185">Reference proteome</keyword>
<organism evidence="1 2">
    <name type="scientific">Quisquiliibacterium transsilvanicum</name>
    <dbReference type="NCBI Taxonomy" id="1549638"/>
    <lineage>
        <taxon>Bacteria</taxon>
        <taxon>Pseudomonadati</taxon>
        <taxon>Pseudomonadota</taxon>
        <taxon>Betaproteobacteria</taxon>
        <taxon>Burkholderiales</taxon>
        <taxon>Burkholderiaceae</taxon>
        <taxon>Quisquiliibacterium</taxon>
    </lineage>
</organism>
<proteinExistence type="predicted"/>